<dbReference type="GO" id="GO:0008270">
    <property type="term" value="F:zinc ion binding"/>
    <property type="evidence" value="ECO:0007669"/>
    <property type="project" value="UniProtKB-KW"/>
</dbReference>
<dbReference type="GO" id="GO:0005813">
    <property type="term" value="C:centrosome"/>
    <property type="evidence" value="ECO:0007669"/>
    <property type="project" value="TreeGrafter"/>
</dbReference>
<feature type="domain" description="FYVE-type" evidence="7">
    <location>
        <begin position="1703"/>
        <end position="1764"/>
    </location>
</feature>
<dbReference type="Gene3D" id="3.30.40.10">
    <property type="entry name" value="Zinc/RING finger domain, C3HC4 (zinc finger)"/>
    <property type="match status" value="1"/>
</dbReference>
<evidence type="ECO:0000313" key="8">
    <source>
        <dbReference type="EMBL" id="JAG73733.1"/>
    </source>
</evidence>
<dbReference type="PANTHER" id="PTHR46591">
    <property type="entry name" value="ZINC FINGER FYVE DOMAIN-CONTAINING PROTEIN 26"/>
    <property type="match status" value="1"/>
</dbReference>
<organism evidence="8">
    <name type="scientific">Fopius arisanus</name>
    <dbReference type="NCBI Taxonomy" id="64838"/>
    <lineage>
        <taxon>Eukaryota</taxon>
        <taxon>Metazoa</taxon>
        <taxon>Ecdysozoa</taxon>
        <taxon>Arthropoda</taxon>
        <taxon>Hexapoda</taxon>
        <taxon>Insecta</taxon>
        <taxon>Pterygota</taxon>
        <taxon>Neoptera</taxon>
        <taxon>Endopterygota</taxon>
        <taxon>Hymenoptera</taxon>
        <taxon>Apocrita</taxon>
        <taxon>Ichneumonoidea</taxon>
        <taxon>Braconidae</taxon>
        <taxon>Opiinae</taxon>
        <taxon>Fopius</taxon>
    </lineage>
</organism>
<dbReference type="InterPro" id="IPR006869">
    <property type="entry name" value="DUF547"/>
</dbReference>
<dbReference type="EMBL" id="GBYB01003969">
    <property type="protein sequence ID" value="JAG73736.1"/>
    <property type="molecule type" value="Transcribed_RNA"/>
</dbReference>
<evidence type="ECO:0000256" key="4">
    <source>
        <dbReference type="ARBA" id="ARBA00022833"/>
    </source>
</evidence>
<dbReference type="InterPro" id="IPR028730">
    <property type="entry name" value="ZFYVE26"/>
</dbReference>
<dbReference type="InterPro" id="IPR057946">
    <property type="entry name" value="TPR_ZFYVE26"/>
</dbReference>
<dbReference type="Pfam" id="PF04784">
    <property type="entry name" value="DUF547"/>
    <property type="match status" value="1"/>
</dbReference>
<dbReference type="GO" id="GO:0000281">
    <property type="term" value="P:mitotic cytokinesis"/>
    <property type="evidence" value="ECO:0007669"/>
    <property type="project" value="InterPro"/>
</dbReference>
<keyword evidence="1" id="KW-0597">Phosphoprotein</keyword>
<feature type="region of interest" description="Disordered" evidence="6">
    <location>
        <begin position="619"/>
        <end position="668"/>
    </location>
</feature>
<dbReference type="InterPro" id="IPR017455">
    <property type="entry name" value="Znf_FYVE-rel"/>
</dbReference>
<evidence type="ECO:0000256" key="2">
    <source>
        <dbReference type="ARBA" id="ARBA00022723"/>
    </source>
</evidence>
<keyword evidence="3 5" id="KW-0863">Zinc-finger</keyword>
<dbReference type="GO" id="GO:0032465">
    <property type="term" value="P:regulation of cytokinesis"/>
    <property type="evidence" value="ECO:0007669"/>
    <property type="project" value="TreeGrafter"/>
</dbReference>
<name>A0A0C9RAU2_9HYME</name>
<dbReference type="GO" id="GO:0005765">
    <property type="term" value="C:lysosomal membrane"/>
    <property type="evidence" value="ECO:0007669"/>
    <property type="project" value="TreeGrafter"/>
</dbReference>
<evidence type="ECO:0000259" key="7">
    <source>
        <dbReference type="PROSITE" id="PS50178"/>
    </source>
</evidence>
<dbReference type="GO" id="GO:0030496">
    <property type="term" value="C:midbody"/>
    <property type="evidence" value="ECO:0007669"/>
    <property type="project" value="TreeGrafter"/>
</dbReference>
<evidence type="ECO:0000256" key="6">
    <source>
        <dbReference type="SAM" id="MobiDB-lite"/>
    </source>
</evidence>
<proteinExistence type="predicted"/>
<evidence type="ECO:0000256" key="1">
    <source>
        <dbReference type="ARBA" id="ARBA00022553"/>
    </source>
</evidence>
<gene>
    <name evidence="8" type="primary">CG5270_2</name>
    <name evidence="9" type="synonym">CG5270_3</name>
    <name evidence="9" type="ORF">g.29171</name>
    <name evidence="8" type="ORF">g.29222</name>
</gene>
<evidence type="ECO:0000313" key="9">
    <source>
        <dbReference type="EMBL" id="JAG73736.1"/>
    </source>
</evidence>
<dbReference type="EMBL" id="GBYB01003966">
    <property type="protein sequence ID" value="JAG73733.1"/>
    <property type="molecule type" value="Transcribed_RNA"/>
</dbReference>
<dbReference type="GO" id="GO:0000724">
    <property type="term" value="P:double-strand break repair via homologous recombination"/>
    <property type="evidence" value="ECO:0007669"/>
    <property type="project" value="InterPro"/>
</dbReference>
<dbReference type="SUPFAM" id="SSF57903">
    <property type="entry name" value="FYVE/PHD zinc finger"/>
    <property type="match status" value="1"/>
</dbReference>
<accession>A0A0C9RAU2</accession>
<dbReference type="PANTHER" id="PTHR46591:SF1">
    <property type="entry name" value="ZINC FINGER FYVE DOMAIN-CONTAINING PROTEIN 26"/>
    <property type="match status" value="1"/>
</dbReference>
<dbReference type="GO" id="GO:0032266">
    <property type="term" value="F:phosphatidylinositol-3-phosphate binding"/>
    <property type="evidence" value="ECO:0007669"/>
    <property type="project" value="InterPro"/>
</dbReference>
<dbReference type="SMART" id="SM00064">
    <property type="entry name" value="FYVE"/>
    <property type="match status" value="1"/>
</dbReference>
<feature type="compositionally biased region" description="Low complexity" evidence="6">
    <location>
        <begin position="635"/>
        <end position="647"/>
    </location>
</feature>
<evidence type="ECO:0000256" key="3">
    <source>
        <dbReference type="ARBA" id="ARBA00022771"/>
    </source>
</evidence>
<dbReference type="InterPro" id="IPR011011">
    <property type="entry name" value="Znf_FYVE_PHD"/>
</dbReference>
<dbReference type="PROSITE" id="PS50178">
    <property type="entry name" value="ZF_FYVE"/>
    <property type="match status" value="1"/>
</dbReference>
<protein>
    <submittedName>
        <fullName evidence="8">CG5270_2 protein</fullName>
    </submittedName>
    <submittedName>
        <fullName evidence="9">CG5270_3 protein</fullName>
    </submittedName>
</protein>
<keyword evidence="2" id="KW-0479">Metal-binding</keyword>
<dbReference type="InterPro" id="IPR013083">
    <property type="entry name" value="Znf_RING/FYVE/PHD"/>
</dbReference>
<dbReference type="InterPro" id="IPR000306">
    <property type="entry name" value="Znf_FYVE"/>
</dbReference>
<keyword evidence="4" id="KW-0862">Zinc</keyword>
<sequence>MSRGTGAVDLGGFIKSQLWYTACAVNRTKNNGFSNQGGNIELSRSIGYLERTVSYKLLSILMSDSEGMEIQRKTELFRRILLFIDNQVEETVQQELLSLFAAVISAGQDPPPPPQLSPTSLQFLEQNLWRNPALVQWTIDQLLCLWSPVFSLTDSSLQDIVQGVLKDILKPASIHSSTEAQRCSHAVKNTSFVEEGHLGVLLCLLSKVDLTESKERDLLQWQNPTLLKACTFEDVELSLYSRKDHKYYKTWHKFLDDILARRKFPDTLDHALKITYAIFNLRDSHPCPDELLLRTIKTRNHWLSDLLNIFHILSLHDRFDLISKTLNSSFPSFWVLILLKTLTEASEVSPEGLRNLLSKSDLNFLEIEMFHRLEKTLHDQVEVLDWISRNSTSSKPSPRGILCHLQTSSTLSVLKSWVDIHETNEDVSHLLTDCDDSKTTMRAYLVMLTLVKAIFLCGSYNQEFEKVSECFSQMEEFLNGLYPLDVRLETIENIFSMMFMRHEDFSADVSDVGDDEDDKKSWEKAKTGFICNKYAIRETIHYLNRCLFVANDLSRGHQELEDKVSAMKKYLTEAVWRLELLTSSEFLKKQGLPDCGEQAVTDVGGRLINQGCRENFYRANESSDEADTRSDFDGSSESGSMGNNGFNHGRRRRRRPRGSLPRRGGKEGSLNYMLATTETIVVRCLWKNDYKEAQRVIETLGMESSSLAAEIMFSQAIRGFREDIKGQKTVETEEDFPARSKHSTINIIRQAVKEGLQSSRKTSQLETFLASQEPRISLLCPPLTSPKHLMTLTSLDLTLTSCHDPLTSENLSEVTMKHFESSERFQNSRYFDLFQTLHHLLQSRPEASVIKIITDARCPLSLKDSKKRFRYWSDLEGHLKPLEGQTEFLDRVNNQELRGTFSNLLSLCNNGDPYLHNIDAHLEILSSISPQTGAPQLASPSLLKNSLDFYIGYQIFDLNTNLQVLEKIANDLQVNLVYSILVNCCPKLPHHDPIDETTPSTSKTWGTTILNSFEDPSLPETTDPNLCVIQILSELLDLIRELHPEAPVLSPAVLTILSGNQKVQRVLRKTEKLSSVDLSHLSFGNHTLSFFLNLWNLLFLHASLSVWSQDPPEGDLRHAVTLRTIGYHVGDLGLVTIFTLRSKLLGSLPSDFVPSFESPVEELNEPAWQDLDLQQDPRSIFGMINEFDISPVLKVYHPDSMNDALNSAIEEYVGFHEEHFLPGVFRKLVPSAFTFSIRLNYTRSLEGTKNQDSGGSETWRTRLVSPNLLHYLENHCWLLCYLVERIHEMWISLSPSNLDRRTAVLENLLNSSSIERLKVLFSGNKVLAGLQNHVPVGQLWQVLEGFLIKKEMKRALDLLDNLPDAFILKNVEIQKLKDEILVEIIDGEDPNSPAILQNLYQIQDEQTLAQVILSEVKVWPVRTCEDALLHLLRHTRRDRIPLHCRSDLIEILCRVMVFDKMLPYFKDQVDKSELNWYNVVYRTEKTDPTKIVKSLIDAQQYELCLEWLEYQTASSDIQSLVSQDLFLGLLNSTSKNDEFKHAGKLLRALPLGQAEKLCKGVIEKVQSMEALKFVVSYLLNNSTDRDKYKRGALGVDLLSVLDKKDRGHYVHLITEPLLLLEQLLMNCKFDNLRRILQTQMNNLKLSGFTIEKFDKIVRFYAGKSLDLRVATQRDQETRKELPGQAPDFVMPLHAPTREEWIPNDKARECSCCRNVIFSMFNRRHHCRRCGRVVCGACSSQRMTVTGYASSVRVRVCNDCKKQTSQLQTVPSNASSETFDCWKLTTDQGHNNTLREEFCFEYAPNISLCLAILNFHSDHEAYANFLQDRCDEMKQLLYPDTKGQINREIDHALILKMIRSLLIAAKVKCAKLGLNTGLTHCDRFLSQVDLIDTLMQSDCLALLPRGDLNDHAFRRLRDILTEKEQWVLALKVSTKTGLDTQGVWAAWGKACLKAGYYERAREKFDYCLEKVSQDDLDDWVLLPHPLPKTARGDKSVKSRPTKDPPLVGEILHILENSNSSEQYSKSQISGKNSTAQEIMNTLENLKGISHGQYKVVKVTTTSKSIRYQESLYYLLMYGSCNSILEFFIRHNELDKCLAYALENDVDPEVFFNVAIIGCLKIGKLGKLCDTMTAKDPTLMTWKKYLIATCLYLERKQLMNTLYQLQLFMRDYVRAAMTCIKFYVTDASMYSDLCTRTHYLVEAQRHLEAELQVESFGRRRKSVSSSASGQGSLTMEMEPSEIDKHVNTISRQMEVAKFLGNCEREGRNVNDYLSKLSYMESEGLQPRSVPTLFGNQKERTHLAVLAILCGRDVEEGFGFAFRIMQDYYLSPQKVYSLVGHILALDKRVGSIEQLIKCCRSSGAPNSQVISDRVLAHCVKLLLDKFKAEASPSPKDQIDNLIRIINDVEMKIDSYIESKQLKAAYLLAVKHSRGQDIRKILREADRLGQTAIKSICNKWLQQARK</sequence>
<feature type="compositionally biased region" description="Basic residues" evidence="6">
    <location>
        <begin position="648"/>
        <end position="657"/>
    </location>
</feature>
<evidence type="ECO:0000256" key="5">
    <source>
        <dbReference type="PROSITE-ProRule" id="PRU00091"/>
    </source>
</evidence>
<dbReference type="Pfam" id="PF25569">
    <property type="entry name" value="TPR_ZFYVE26"/>
    <property type="match status" value="1"/>
</dbReference>
<dbReference type="Pfam" id="PF01363">
    <property type="entry name" value="FYVE"/>
    <property type="match status" value="1"/>
</dbReference>
<reference evidence="8" key="1">
    <citation type="submission" date="2015-01" db="EMBL/GenBank/DDBJ databases">
        <title>Transcriptome Assembly of Fopius arisanus.</title>
        <authorList>
            <person name="Geib S."/>
        </authorList>
    </citation>
    <scope>NUCLEOTIDE SEQUENCE</scope>
</reference>